<protein>
    <submittedName>
        <fullName evidence="1">Uncharacterized protein</fullName>
    </submittedName>
</protein>
<evidence type="ECO:0000313" key="2">
    <source>
        <dbReference type="Proteomes" id="UP000568877"/>
    </source>
</evidence>
<sequence length="85" mass="9837">DTDRGDFILVAEEAKKYGIIDDVIFKNLFVLLNQGILRSGQYLYQSVLAQAAHRGDYRKTAHELGDETELYQIFRKGLVQYLPMR</sequence>
<gene>
    <name evidence="1" type="ORF">HKBW3S42_02123</name>
</gene>
<organism evidence="1 2">
    <name type="scientific">Candidatus Hakubella thermalkaliphila</name>
    <dbReference type="NCBI Taxonomy" id="2754717"/>
    <lineage>
        <taxon>Bacteria</taxon>
        <taxon>Bacillati</taxon>
        <taxon>Actinomycetota</taxon>
        <taxon>Actinomycetota incertae sedis</taxon>
        <taxon>Candidatus Hakubellales</taxon>
        <taxon>Candidatus Hakubellaceae</taxon>
        <taxon>Candidatus Hakubella</taxon>
    </lineage>
</organism>
<dbReference type="AlphaFoldDB" id="A0A6V8PPT9"/>
<evidence type="ECO:0000313" key="1">
    <source>
        <dbReference type="EMBL" id="GFP33784.1"/>
    </source>
</evidence>
<proteinExistence type="predicted"/>
<dbReference type="EMBL" id="BLSA01000719">
    <property type="protein sequence ID" value="GFP33784.1"/>
    <property type="molecule type" value="Genomic_DNA"/>
</dbReference>
<reference evidence="1 2" key="1">
    <citation type="journal article" date="2020" name="Front. Microbiol.">
        <title>Single-cell genomics of novel Actinobacteria with the Wood-Ljungdahl pathway discovered in a serpentinizing system.</title>
        <authorList>
            <person name="Merino N."/>
            <person name="Kawai M."/>
            <person name="Boyd E.S."/>
            <person name="Colman D.R."/>
            <person name="McGlynn S.E."/>
            <person name="Nealson K.H."/>
            <person name="Kurokawa K."/>
            <person name="Hongoh Y."/>
        </authorList>
    </citation>
    <scope>NUCLEOTIDE SEQUENCE [LARGE SCALE GENOMIC DNA]</scope>
    <source>
        <strain evidence="1 2">S42</strain>
    </source>
</reference>
<name>A0A6V8PPT9_9ACTN</name>
<accession>A0A6V8PPT9</accession>
<feature type="non-terminal residue" evidence="1">
    <location>
        <position position="1"/>
    </location>
</feature>
<comment type="caution">
    <text evidence="1">The sequence shown here is derived from an EMBL/GenBank/DDBJ whole genome shotgun (WGS) entry which is preliminary data.</text>
</comment>
<dbReference type="Proteomes" id="UP000568877">
    <property type="component" value="Unassembled WGS sequence"/>
</dbReference>